<dbReference type="InterPro" id="IPR009425">
    <property type="entry name" value="DSRM_SSAP"/>
</dbReference>
<feature type="domain" description="SSAP RNA binding" evidence="1">
    <location>
        <begin position="141"/>
        <end position="268"/>
    </location>
</feature>
<protein>
    <recommendedName>
        <fullName evidence="1">SSAP RNA binding domain-containing protein</fullName>
    </recommendedName>
</protein>
<evidence type="ECO:0000313" key="3">
    <source>
        <dbReference type="Proteomes" id="UP001189756"/>
    </source>
</evidence>
<comment type="caution">
    <text evidence="2">The sequence shown here is derived from an EMBL/GenBank/DDBJ whole genome shotgun (WGS) entry which is preliminary data.</text>
</comment>
<feature type="domain" description="SSAP RNA binding" evidence="1">
    <location>
        <begin position="50"/>
        <end position="111"/>
    </location>
</feature>
<dbReference type="GeneID" id="34794420"/>
<dbReference type="Proteomes" id="UP001189756">
    <property type="component" value="Unassembled WGS sequence"/>
</dbReference>
<name>A0AAD2BRQ7_9RALS</name>
<dbReference type="Pfam" id="PF06378">
    <property type="entry name" value="SSAP_Sak"/>
    <property type="match status" value="2"/>
</dbReference>
<organism evidence="2 3">
    <name type="scientific">Ralstonia thomasii</name>
    <dbReference type="NCBI Taxonomy" id="3058596"/>
    <lineage>
        <taxon>Bacteria</taxon>
        <taxon>Pseudomonadati</taxon>
        <taxon>Pseudomonadota</taxon>
        <taxon>Betaproteobacteria</taxon>
        <taxon>Burkholderiales</taxon>
        <taxon>Burkholderiaceae</taxon>
        <taxon>Ralstonia</taxon>
    </lineage>
</organism>
<dbReference type="EMBL" id="CATZAZ010000011">
    <property type="protein sequence ID" value="CAJ0804627.1"/>
    <property type="molecule type" value="Genomic_DNA"/>
</dbReference>
<evidence type="ECO:0000259" key="1">
    <source>
        <dbReference type="Pfam" id="PF06378"/>
    </source>
</evidence>
<gene>
    <name evidence="2" type="ORF">R77560_04106</name>
</gene>
<evidence type="ECO:0000313" key="2">
    <source>
        <dbReference type="EMBL" id="CAJ0804627.1"/>
    </source>
</evidence>
<proteinExistence type="predicted"/>
<accession>A0AAD2BRQ7</accession>
<reference evidence="2" key="1">
    <citation type="submission" date="2023-07" db="EMBL/GenBank/DDBJ databases">
        <authorList>
            <person name="Peeters C."/>
        </authorList>
    </citation>
    <scope>NUCLEOTIDE SEQUENCE</scope>
    <source>
        <strain evidence="2">R-77560</strain>
    </source>
</reference>
<sequence>MEFIEGIKVQYKELVADANGQSYIPWAAALAIAERPQQNVVMWKGNPARTLLGGAVVAIDMNGHRTWLPILDARNEAVPTSRLTSRDVNDAINRCRAKAIASVLGVGLGLYGKYDEAAAFLRALNVGPATDLAKMAPLTVKKGGDKGPSYVSWPAALAACRITDPEFSWEVIEYESVDPVSGEIGEQPYVVIGQSYMVSVKVTYKGQSHIEMLPIMGVVEVNGKRREHMALTTPTPHDWNRAVMRCLAKGIAVQSGYGLNVYAKEDLEALQTTFVGSGSQPAGASVEAINALRETLSRVDRSEDSLMTWLGKPGLALDTLTAAEIQRAMRALEPKAA</sequence>
<dbReference type="AlphaFoldDB" id="A0AAD2BRQ7"/>
<dbReference type="RefSeq" id="WP_024542432.1">
    <property type="nucleotide sequence ID" value="NZ_CATZAZ010000011.1"/>
</dbReference>